<feature type="domain" description="Fork-head" evidence="8">
    <location>
        <begin position="1"/>
        <end position="84"/>
    </location>
</feature>
<dbReference type="InterPro" id="IPR001766">
    <property type="entry name" value="Fork_head_dom"/>
</dbReference>
<organism evidence="9 10">
    <name type="scientific">Willisornis vidua</name>
    <name type="common">Xingu scale-backed antbird</name>
    <dbReference type="NCBI Taxonomy" id="1566151"/>
    <lineage>
        <taxon>Eukaryota</taxon>
        <taxon>Metazoa</taxon>
        <taxon>Chordata</taxon>
        <taxon>Craniata</taxon>
        <taxon>Vertebrata</taxon>
        <taxon>Euteleostomi</taxon>
        <taxon>Archelosauria</taxon>
        <taxon>Archosauria</taxon>
        <taxon>Dinosauria</taxon>
        <taxon>Saurischia</taxon>
        <taxon>Theropoda</taxon>
        <taxon>Coelurosauria</taxon>
        <taxon>Aves</taxon>
        <taxon>Neognathae</taxon>
        <taxon>Neoaves</taxon>
        <taxon>Telluraves</taxon>
        <taxon>Australaves</taxon>
        <taxon>Passeriformes</taxon>
        <taxon>Thamnophilidae</taxon>
        <taxon>Willisornis</taxon>
    </lineage>
</organism>
<reference evidence="9" key="1">
    <citation type="submission" date="2019-10" db="EMBL/GenBank/DDBJ databases">
        <authorList>
            <person name="Soares A.E.R."/>
            <person name="Aleixo A."/>
            <person name="Schneider P."/>
            <person name="Miyaki C.Y."/>
            <person name="Schneider M.P."/>
            <person name="Mello C."/>
            <person name="Vasconcelos A.T.R."/>
        </authorList>
    </citation>
    <scope>NUCLEOTIDE SEQUENCE</scope>
    <source>
        <tissue evidence="9">Muscle</tissue>
    </source>
</reference>
<dbReference type="SMART" id="SM00339">
    <property type="entry name" value="FH"/>
    <property type="match status" value="1"/>
</dbReference>
<keyword evidence="2" id="KW-0805">Transcription regulation</keyword>
<dbReference type="PANTHER" id="PTHR11829">
    <property type="entry name" value="FORKHEAD BOX PROTEIN"/>
    <property type="match status" value="1"/>
</dbReference>
<keyword evidence="10" id="KW-1185">Reference proteome</keyword>
<evidence type="ECO:0000256" key="4">
    <source>
        <dbReference type="ARBA" id="ARBA00023163"/>
    </source>
</evidence>
<dbReference type="InterPro" id="IPR036390">
    <property type="entry name" value="WH_DNA-bd_sf"/>
</dbReference>
<dbReference type="PRINTS" id="PR00053">
    <property type="entry name" value="FORKHEAD"/>
</dbReference>
<dbReference type="Proteomes" id="UP001145742">
    <property type="component" value="Unassembled WGS sequence"/>
</dbReference>
<dbReference type="InterPro" id="IPR036388">
    <property type="entry name" value="WH-like_DNA-bd_sf"/>
</dbReference>
<evidence type="ECO:0000256" key="3">
    <source>
        <dbReference type="ARBA" id="ARBA00023125"/>
    </source>
</evidence>
<dbReference type="SUPFAM" id="SSF46785">
    <property type="entry name" value="Winged helix' DNA-binding domain"/>
    <property type="match status" value="1"/>
</dbReference>
<feature type="DNA-binding region" description="Fork-head" evidence="6">
    <location>
        <begin position="1"/>
        <end position="84"/>
    </location>
</feature>
<proteinExistence type="predicted"/>
<protein>
    <submittedName>
        <fullName evidence="9">Forkhead box protein I2</fullName>
    </submittedName>
</protein>
<keyword evidence="3 6" id="KW-0238">DNA-binding</keyword>
<evidence type="ECO:0000256" key="6">
    <source>
        <dbReference type="PROSITE-ProRule" id="PRU00089"/>
    </source>
</evidence>
<keyword evidence="5 6" id="KW-0539">Nucleus</keyword>
<dbReference type="PANTHER" id="PTHR11829:SF310">
    <property type="entry name" value="FORKHEAD BOX PROTEIN I3"/>
    <property type="match status" value="1"/>
</dbReference>
<comment type="subcellular location">
    <subcellularLocation>
        <location evidence="1 6">Nucleus</location>
    </subcellularLocation>
</comment>
<feature type="region of interest" description="Disordered" evidence="7">
    <location>
        <begin position="75"/>
        <end position="123"/>
    </location>
</feature>
<gene>
    <name evidence="9" type="primary">Foxi2</name>
    <name evidence="9" type="ORF">WISP_37358</name>
</gene>
<dbReference type="Gene3D" id="1.10.10.10">
    <property type="entry name" value="Winged helix-like DNA-binding domain superfamily/Winged helix DNA-binding domain"/>
    <property type="match status" value="1"/>
</dbReference>
<accession>A0ABQ9DJF2</accession>
<dbReference type="InterPro" id="IPR050211">
    <property type="entry name" value="FOX_domain-containing"/>
</dbReference>
<dbReference type="PROSITE" id="PS00658">
    <property type="entry name" value="FORK_HEAD_2"/>
    <property type="match status" value="1"/>
</dbReference>
<dbReference type="PROSITE" id="PS50039">
    <property type="entry name" value="FORK_HEAD_3"/>
    <property type="match status" value="1"/>
</dbReference>
<evidence type="ECO:0000256" key="2">
    <source>
        <dbReference type="ARBA" id="ARBA00023015"/>
    </source>
</evidence>
<evidence type="ECO:0000256" key="5">
    <source>
        <dbReference type="ARBA" id="ARBA00023242"/>
    </source>
</evidence>
<name>A0ABQ9DJF2_9PASS</name>
<dbReference type="InterPro" id="IPR030456">
    <property type="entry name" value="TF_fork_head_CS_2"/>
</dbReference>
<evidence type="ECO:0000313" key="10">
    <source>
        <dbReference type="Proteomes" id="UP001145742"/>
    </source>
</evidence>
<dbReference type="EMBL" id="WHWB01032997">
    <property type="protein sequence ID" value="KAJ7422571.1"/>
    <property type="molecule type" value="Genomic_DNA"/>
</dbReference>
<evidence type="ECO:0000313" key="9">
    <source>
        <dbReference type="EMBL" id="KAJ7422571.1"/>
    </source>
</evidence>
<keyword evidence="4" id="KW-0804">Transcription</keyword>
<comment type="caution">
    <text evidence="9">The sequence shown here is derived from an EMBL/GenBank/DDBJ whole genome shotgun (WGS) entry which is preliminary data.</text>
</comment>
<dbReference type="Pfam" id="PF00250">
    <property type="entry name" value="Forkhead"/>
    <property type="match status" value="1"/>
</dbReference>
<sequence length="123" mass="13825">MALHSAPGRRRTLSQIYQFVAENFPFYRRARAGWQNSIRHNLSLNDCFRKVPRGEEDPGKGSYWTLDPNCEKMFDNGNFRRRRRRRPEGPGQTEGTAGIAGGAGLAQPPGPDATLCGHTRDQP</sequence>
<evidence type="ECO:0000256" key="7">
    <source>
        <dbReference type="SAM" id="MobiDB-lite"/>
    </source>
</evidence>
<evidence type="ECO:0000259" key="8">
    <source>
        <dbReference type="PROSITE" id="PS50039"/>
    </source>
</evidence>
<evidence type="ECO:0000256" key="1">
    <source>
        <dbReference type="ARBA" id="ARBA00004123"/>
    </source>
</evidence>